<dbReference type="PANTHER" id="PTHR30069:SF29">
    <property type="entry name" value="HEMOGLOBIN AND HEMOGLOBIN-HAPTOGLOBIN-BINDING PROTEIN 1-RELATED"/>
    <property type="match status" value="1"/>
</dbReference>
<evidence type="ECO:0000256" key="8">
    <source>
        <dbReference type="ARBA" id="ARBA00023170"/>
    </source>
</evidence>
<name>A0A6N3FAZ9_9FIRM</name>
<dbReference type="Gene3D" id="2.170.130.10">
    <property type="entry name" value="TonB-dependent receptor, plug domain"/>
    <property type="match status" value="1"/>
</dbReference>
<keyword evidence="8 15" id="KW-0675">Receptor</keyword>
<evidence type="ECO:0000313" key="15">
    <source>
        <dbReference type="EMBL" id="VYU49235.1"/>
    </source>
</evidence>
<sequence length="811" mass="91036">MRRHQRLVIMVAMYLIGMAGNYHPVEAAFDENLTEYSLGTVVVTADQTKNKFGDTVTEQSYYRTGGDVKVITSEEIEKRHYADLTDAIKRIPGITFQNPGYRGGEYGSQFYNNGVSINGDTRVVILVDGRRVDNAASARVSSSSASGSKSTGVNIDQLININSVDKIEVIKGPGASVYGSDALGGVINIITKKGGNENLGTIDVSTGSWNRHNYSFSYSGSTDAENPLRYYVAGMRSMSQDTKYRDSGTGETATLGGSKWREDGVNLRLDKDLNEKQSIKFSYTYKAGKDGYPISTPSRKYWNLNDWNRIIFNAAVGQLGEGNVLVGNSTLAGDVKNPGYHNLYALDGAGYNSYSKFKRNDYEFMFMFDRDEENGLESFVRLYNQEYRYEGRDLYYWRKPGVTAADLRDAYRLAFPGGASDEQLRDWISQNLAPFPGNKEALDKWVEETGGKAGEPRSWNEEKNRGIQLQYAKAFGKHEMIGSVTYDNAKNYSKRIERDNSLTTSRVERKSIYGYVQDKIHVNDNFDITPALRFAHYSDYKRESANGSTNMKGNTNAITPALNLEYLFNDNSTLYFGCTNILRPLRSGDYTATSGIYKTALENEKGNAWTVGYSKTFNEKTTVGVNYDYTDMSNAIAKLPIYDEANDKFTSTAVNAKEVKQSFNITVDHQVNDNLRIGLAYSYMKDRWDAKSGYTLDPSWGYNNSTDINLGINNLRPKNHYTMNVSYERGKLYTGLLANWYTGASRTAFSSNSFLILDWNLNYSFNEDITAYVTVTNLTNKAYETSYNAWNGIGSSAMPARQIMVGTRYTF</sequence>
<keyword evidence="4 10" id="KW-0812">Transmembrane</keyword>
<dbReference type="CDD" id="cd01347">
    <property type="entry name" value="ligand_gated_channel"/>
    <property type="match status" value="1"/>
</dbReference>
<keyword evidence="2 10" id="KW-0813">Transport</keyword>
<dbReference type="SUPFAM" id="SSF56935">
    <property type="entry name" value="Porins"/>
    <property type="match status" value="1"/>
</dbReference>
<keyword evidence="7 10" id="KW-0472">Membrane</keyword>
<dbReference type="GO" id="GO:0009279">
    <property type="term" value="C:cell outer membrane"/>
    <property type="evidence" value="ECO:0007669"/>
    <property type="project" value="UniProtKB-SubCell"/>
</dbReference>
<keyword evidence="9 10" id="KW-0998">Cell outer membrane</keyword>
<feature type="transmembrane region" description="Helical" evidence="12">
    <location>
        <begin position="7"/>
        <end position="25"/>
    </location>
</feature>
<dbReference type="InterPro" id="IPR037066">
    <property type="entry name" value="Plug_dom_sf"/>
</dbReference>
<dbReference type="Pfam" id="PF07715">
    <property type="entry name" value="Plug"/>
    <property type="match status" value="1"/>
</dbReference>
<dbReference type="GO" id="GO:0015344">
    <property type="term" value="F:siderophore uptake transmembrane transporter activity"/>
    <property type="evidence" value="ECO:0007669"/>
    <property type="project" value="TreeGrafter"/>
</dbReference>
<gene>
    <name evidence="15" type="primary">cirA_5</name>
    <name evidence="15" type="ORF">VRLFYP33_02240</name>
</gene>
<evidence type="ECO:0000256" key="9">
    <source>
        <dbReference type="ARBA" id="ARBA00023237"/>
    </source>
</evidence>
<feature type="domain" description="TonB-dependent receptor plug" evidence="14">
    <location>
        <begin position="64"/>
        <end position="186"/>
    </location>
</feature>
<evidence type="ECO:0000259" key="13">
    <source>
        <dbReference type="Pfam" id="PF00593"/>
    </source>
</evidence>
<reference evidence="15" key="1">
    <citation type="submission" date="2019-11" db="EMBL/GenBank/DDBJ databases">
        <authorList>
            <person name="Feng L."/>
        </authorList>
    </citation>
    <scope>NUCLEOTIDE SEQUENCE</scope>
    <source>
        <strain evidence="15">VrattiLFYP33</strain>
    </source>
</reference>
<evidence type="ECO:0000256" key="2">
    <source>
        <dbReference type="ARBA" id="ARBA00022448"/>
    </source>
</evidence>
<evidence type="ECO:0000256" key="12">
    <source>
        <dbReference type="SAM" id="Phobius"/>
    </source>
</evidence>
<evidence type="ECO:0000256" key="6">
    <source>
        <dbReference type="ARBA" id="ARBA00023077"/>
    </source>
</evidence>
<proteinExistence type="inferred from homology"/>
<keyword evidence="6 11" id="KW-0798">TonB box</keyword>
<evidence type="ECO:0000256" key="5">
    <source>
        <dbReference type="ARBA" id="ARBA00022729"/>
    </source>
</evidence>
<evidence type="ECO:0000256" key="3">
    <source>
        <dbReference type="ARBA" id="ARBA00022452"/>
    </source>
</evidence>
<dbReference type="GO" id="GO:0044718">
    <property type="term" value="P:siderophore transmembrane transport"/>
    <property type="evidence" value="ECO:0007669"/>
    <property type="project" value="TreeGrafter"/>
</dbReference>
<dbReference type="PANTHER" id="PTHR30069">
    <property type="entry name" value="TONB-DEPENDENT OUTER MEMBRANE RECEPTOR"/>
    <property type="match status" value="1"/>
</dbReference>
<dbReference type="EMBL" id="CACRUX010000098">
    <property type="protein sequence ID" value="VYU49235.1"/>
    <property type="molecule type" value="Genomic_DNA"/>
</dbReference>
<keyword evidence="12" id="KW-1133">Transmembrane helix</keyword>
<evidence type="ECO:0000256" key="10">
    <source>
        <dbReference type="PROSITE-ProRule" id="PRU01360"/>
    </source>
</evidence>
<keyword evidence="5" id="KW-0732">Signal</keyword>
<dbReference type="InterPro" id="IPR039426">
    <property type="entry name" value="TonB-dep_rcpt-like"/>
</dbReference>
<protein>
    <submittedName>
        <fullName evidence="15">Colicin I receptor</fullName>
    </submittedName>
</protein>
<dbReference type="RefSeq" id="WP_156705757.1">
    <property type="nucleotide sequence ID" value="NZ_CACRUX010000098.1"/>
</dbReference>
<dbReference type="InterPro" id="IPR036942">
    <property type="entry name" value="Beta-barrel_TonB_sf"/>
</dbReference>
<keyword evidence="3 10" id="KW-1134">Transmembrane beta strand</keyword>
<dbReference type="AlphaFoldDB" id="A0A6N3FAZ9"/>
<dbReference type="Gene3D" id="2.40.170.20">
    <property type="entry name" value="TonB-dependent receptor, beta-barrel domain"/>
    <property type="match status" value="1"/>
</dbReference>
<dbReference type="PROSITE" id="PS52016">
    <property type="entry name" value="TONB_DEPENDENT_REC_3"/>
    <property type="match status" value="1"/>
</dbReference>
<accession>A0A6N3FAZ9</accession>
<dbReference type="InterPro" id="IPR012910">
    <property type="entry name" value="Plug_dom"/>
</dbReference>
<evidence type="ECO:0000256" key="4">
    <source>
        <dbReference type="ARBA" id="ARBA00022692"/>
    </source>
</evidence>
<organism evidence="15">
    <name type="scientific">Veillonella ratti</name>
    <dbReference type="NCBI Taxonomy" id="103892"/>
    <lineage>
        <taxon>Bacteria</taxon>
        <taxon>Bacillati</taxon>
        <taxon>Bacillota</taxon>
        <taxon>Negativicutes</taxon>
        <taxon>Veillonellales</taxon>
        <taxon>Veillonellaceae</taxon>
        <taxon>Veillonella</taxon>
    </lineage>
</organism>
<comment type="similarity">
    <text evidence="10 11">Belongs to the TonB-dependent receptor family.</text>
</comment>
<evidence type="ECO:0000256" key="7">
    <source>
        <dbReference type="ARBA" id="ARBA00023136"/>
    </source>
</evidence>
<evidence type="ECO:0000256" key="11">
    <source>
        <dbReference type="RuleBase" id="RU003357"/>
    </source>
</evidence>
<evidence type="ECO:0000259" key="14">
    <source>
        <dbReference type="Pfam" id="PF07715"/>
    </source>
</evidence>
<dbReference type="InterPro" id="IPR000531">
    <property type="entry name" value="Beta-barrel_TonB"/>
</dbReference>
<comment type="subcellular location">
    <subcellularLocation>
        <location evidence="1 10">Cell outer membrane</location>
        <topology evidence="1 10">Multi-pass membrane protein</topology>
    </subcellularLocation>
</comment>
<dbReference type="Pfam" id="PF00593">
    <property type="entry name" value="TonB_dep_Rec_b-barrel"/>
    <property type="match status" value="1"/>
</dbReference>
<evidence type="ECO:0000256" key="1">
    <source>
        <dbReference type="ARBA" id="ARBA00004571"/>
    </source>
</evidence>
<feature type="domain" description="TonB-dependent receptor-like beta-barrel" evidence="13">
    <location>
        <begin position="358"/>
        <end position="778"/>
    </location>
</feature>